<dbReference type="InterPro" id="IPR036942">
    <property type="entry name" value="Beta-barrel_TonB_sf"/>
</dbReference>
<feature type="domain" description="TonB-dependent receptor-like beta-barrel" evidence="13">
    <location>
        <begin position="262"/>
        <end position="787"/>
    </location>
</feature>
<gene>
    <name evidence="15" type="ORF">GGR43_000120</name>
</gene>
<evidence type="ECO:0000256" key="8">
    <source>
        <dbReference type="ARBA" id="ARBA00023077"/>
    </source>
</evidence>
<name>A0A7W6BG11_9SPHN</name>
<dbReference type="Gene3D" id="2.40.170.20">
    <property type="entry name" value="TonB-dependent receptor, beta-barrel domain"/>
    <property type="match status" value="2"/>
</dbReference>
<dbReference type="GO" id="GO:0006826">
    <property type="term" value="P:iron ion transport"/>
    <property type="evidence" value="ECO:0007669"/>
    <property type="project" value="UniProtKB-KW"/>
</dbReference>
<keyword evidence="8 11" id="KW-0798">TonB box</keyword>
<evidence type="ECO:0000259" key="13">
    <source>
        <dbReference type="Pfam" id="PF00593"/>
    </source>
</evidence>
<dbReference type="InterPro" id="IPR039426">
    <property type="entry name" value="TonB-dep_rcpt-like"/>
</dbReference>
<organism evidence="15 16">
    <name type="scientific">Sphingobium jiangsuense</name>
    <dbReference type="NCBI Taxonomy" id="870476"/>
    <lineage>
        <taxon>Bacteria</taxon>
        <taxon>Pseudomonadati</taxon>
        <taxon>Pseudomonadota</taxon>
        <taxon>Alphaproteobacteria</taxon>
        <taxon>Sphingomonadales</taxon>
        <taxon>Sphingomonadaceae</taxon>
        <taxon>Sphingobium</taxon>
    </lineage>
</organism>
<dbReference type="Pfam" id="PF00593">
    <property type="entry name" value="TonB_dep_Rec_b-barrel"/>
    <property type="match status" value="1"/>
</dbReference>
<evidence type="ECO:0000256" key="1">
    <source>
        <dbReference type="ARBA" id="ARBA00004571"/>
    </source>
</evidence>
<dbReference type="PANTHER" id="PTHR32552">
    <property type="entry name" value="FERRICHROME IRON RECEPTOR-RELATED"/>
    <property type="match status" value="1"/>
</dbReference>
<keyword evidence="12" id="KW-0732">Signal</keyword>
<dbReference type="InterPro" id="IPR012910">
    <property type="entry name" value="Plug_dom"/>
</dbReference>
<dbReference type="AlphaFoldDB" id="A0A7W6BG11"/>
<feature type="signal peptide" evidence="12">
    <location>
        <begin position="1"/>
        <end position="22"/>
    </location>
</feature>
<proteinExistence type="inferred from homology"/>
<keyword evidence="3" id="KW-1134">Transmembrane beta strand</keyword>
<evidence type="ECO:0000313" key="16">
    <source>
        <dbReference type="Proteomes" id="UP000571950"/>
    </source>
</evidence>
<dbReference type="PANTHER" id="PTHR32552:SF81">
    <property type="entry name" value="TONB-DEPENDENT OUTER MEMBRANE RECEPTOR"/>
    <property type="match status" value="1"/>
</dbReference>
<feature type="domain" description="TonB-dependent receptor plug" evidence="14">
    <location>
        <begin position="48"/>
        <end position="156"/>
    </location>
</feature>
<dbReference type="InterPro" id="IPR000531">
    <property type="entry name" value="Beta-barrel_TonB"/>
</dbReference>
<keyword evidence="10" id="KW-0998">Cell outer membrane</keyword>
<evidence type="ECO:0000256" key="11">
    <source>
        <dbReference type="RuleBase" id="RU003357"/>
    </source>
</evidence>
<keyword evidence="7" id="KW-0406">Ion transport</keyword>
<evidence type="ECO:0000256" key="3">
    <source>
        <dbReference type="ARBA" id="ARBA00022452"/>
    </source>
</evidence>
<dbReference type="Pfam" id="PF07715">
    <property type="entry name" value="Plug"/>
    <property type="match status" value="1"/>
</dbReference>
<accession>A0A7W6BG11</accession>
<dbReference type="GO" id="GO:0009279">
    <property type="term" value="C:cell outer membrane"/>
    <property type="evidence" value="ECO:0007669"/>
    <property type="project" value="UniProtKB-SubCell"/>
</dbReference>
<keyword evidence="9 11" id="KW-0472">Membrane</keyword>
<dbReference type="Proteomes" id="UP000571950">
    <property type="component" value="Unassembled WGS sequence"/>
</dbReference>
<keyword evidence="16" id="KW-1185">Reference proteome</keyword>
<evidence type="ECO:0000256" key="2">
    <source>
        <dbReference type="ARBA" id="ARBA00022448"/>
    </source>
</evidence>
<comment type="caution">
    <text evidence="15">The sequence shown here is derived from an EMBL/GenBank/DDBJ whole genome shotgun (WGS) entry which is preliminary data.</text>
</comment>
<keyword evidence="4" id="KW-0410">Iron transport</keyword>
<dbReference type="RefSeq" id="WP_188070007.1">
    <property type="nucleotide sequence ID" value="NZ_BSPS01000110.1"/>
</dbReference>
<evidence type="ECO:0000256" key="5">
    <source>
        <dbReference type="ARBA" id="ARBA00022692"/>
    </source>
</evidence>
<keyword evidence="2" id="KW-0813">Transport</keyword>
<keyword evidence="6" id="KW-0408">Iron</keyword>
<evidence type="ECO:0000256" key="6">
    <source>
        <dbReference type="ARBA" id="ARBA00023004"/>
    </source>
</evidence>
<feature type="chain" id="PRO_5031497181" evidence="12">
    <location>
        <begin position="23"/>
        <end position="822"/>
    </location>
</feature>
<evidence type="ECO:0000256" key="7">
    <source>
        <dbReference type="ARBA" id="ARBA00023065"/>
    </source>
</evidence>
<reference evidence="15 16" key="1">
    <citation type="submission" date="2020-08" db="EMBL/GenBank/DDBJ databases">
        <title>Genomic Encyclopedia of Type Strains, Phase IV (KMG-IV): sequencing the most valuable type-strain genomes for metagenomic binning, comparative biology and taxonomic classification.</title>
        <authorList>
            <person name="Goeker M."/>
        </authorList>
    </citation>
    <scope>NUCLEOTIDE SEQUENCE [LARGE SCALE GENOMIC DNA]</scope>
    <source>
        <strain evidence="15 16">DSM 26189</strain>
    </source>
</reference>
<evidence type="ECO:0000256" key="12">
    <source>
        <dbReference type="SAM" id="SignalP"/>
    </source>
</evidence>
<comment type="subcellular location">
    <subcellularLocation>
        <location evidence="1">Cell outer membrane</location>
        <topology evidence="1">Multi-pass membrane protein</topology>
    </subcellularLocation>
</comment>
<evidence type="ECO:0000256" key="10">
    <source>
        <dbReference type="ARBA" id="ARBA00023237"/>
    </source>
</evidence>
<sequence length="822" mass="88382">MRKILFASTALCAALAAVAAQAQEAQADRTGAGIGEIVVTAQRKEQNLQDVGVAIDAVGADSLAARGVVNVTDLTRAVPAIAINNAGGQVTSIFLRGVGNITNNAYFDAAISPNYDGVVLGRPSGAFATAFYDLARVEVLKGPQGILYGRNATGGAVNIIPNHPAIGDRSAGFSLSYGNYDAISAEGYLNLPVSETSALRVSGVRQRHDGYNRDGSADQDRYGVRAQYLIEPAEGLSVRIAGDYTRVQGVGAGDSYLGNISGNALIPAGFDGSEGLNTPAANAYRQTLLGAPGFGFLAPMNEQQSIGYRYWGVHAEAKLETGIGEFTLIPAYRKTKGASAFYGPGFNTAQFSEEYGQFSTELRLAGRTGMIEYVLGGFYFDEDIRGNNNFNQEFVLPLQDYRSGTRSWAAFGQLTAHVSDRFRLIGGLRYTEDEKRMDGVQTTFVALCGGSPPDTPPRSFAIGCAGFRPDGMPNLPHFPNFLQPGDAHAWLAASGYIPANIPYAAGTQVYPVISYDPATGDPNDRSIILKTEAPVNDTRSFSRVTWKAAAEFEAGPKNLLYASVETGYRAGGLQIGGGSATYEPEFITAYTLGSKNRFLDNRLQINLEAFYWKYRDQQITYFSYSAISGTVSNTNENVGRSTIKGFDVDIIAKPFAGTILSGKVQYLDTLYKGLTLRTLAPRDNYNCPRTVTNIMTPSGPVIEFDCSGRPLLQAPQWTVNLGVEQVVPLPGEVELAGSVNTSWRDSFWTNFNYLDFMRTPAYWTTSATLTLRASDGKWAVGAFVSNIEGDRHIVQASASPIGFATGSFTPPRTYGLRLSAGF</sequence>
<evidence type="ECO:0000256" key="9">
    <source>
        <dbReference type="ARBA" id="ARBA00023136"/>
    </source>
</evidence>
<comment type="similarity">
    <text evidence="11">Belongs to the TonB-dependent receptor family.</text>
</comment>
<protein>
    <submittedName>
        <fullName evidence="15">Iron complex outermembrane receptor protein</fullName>
    </submittedName>
</protein>
<dbReference type="EMBL" id="JACIDT010000001">
    <property type="protein sequence ID" value="MBB3924426.1"/>
    <property type="molecule type" value="Genomic_DNA"/>
</dbReference>
<evidence type="ECO:0000256" key="4">
    <source>
        <dbReference type="ARBA" id="ARBA00022496"/>
    </source>
</evidence>
<keyword evidence="5" id="KW-0812">Transmembrane</keyword>
<keyword evidence="15" id="KW-0675">Receptor</keyword>
<evidence type="ECO:0000313" key="15">
    <source>
        <dbReference type="EMBL" id="MBB3924426.1"/>
    </source>
</evidence>
<dbReference type="SUPFAM" id="SSF56935">
    <property type="entry name" value="Porins"/>
    <property type="match status" value="1"/>
</dbReference>
<evidence type="ECO:0000259" key="14">
    <source>
        <dbReference type="Pfam" id="PF07715"/>
    </source>
</evidence>